<evidence type="ECO:0000256" key="8">
    <source>
        <dbReference type="ARBA" id="ARBA00023242"/>
    </source>
</evidence>
<keyword evidence="7 9" id="KW-0804">Transcription</keyword>
<dbReference type="SMART" id="SM00523">
    <property type="entry name" value="DWA"/>
    <property type="match status" value="1"/>
</dbReference>
<evidence type="ECO:0000256" key="5">
    <source>
        <dbReference type="ARBA" id="ARBA00023015"/>
    </source>
</evidence>
<evidence type="ECO:0000313" key="16">
    <source>
        <dbReference type="Proteomes" id="UP000015101"/>
    </source>
</evidence>
<evidence type="ECO:0000256" key="11">
    <source>
        <dbReference type="SAM" id="MobiDB-lite"/>
    </source>
</evidence>
<evidence type="ECO:0000256" key="6">
    <source>
        <dbReference type="ARBA" id="ARBA00023125"/>
    </source>
</evidence>
<organism evidence="15 16">
    <name type="scientific">Helobdella robusta</name>
    <name type="common">Californian leech</name>
    <dbReference type="NCBI Taxonomy" id="6412"/>
    <lineage>
        <taxon>Eukaryota</taxon>
        <taxon>Metazoa</taxon>
        <taxon>Spiralia</taxon>
        <taxon>Lophotrochozoa</taxon>
        <taxon>Annelida</taxon>
        <taxon>Clitellata</taxon>
        <taxon>Hirudinea</taxon>
        <taxon>Rhynchobdellida</taxon>
        <taxon>Glossiphoniidae</taxon>
        <taxon>Helobdella</taxon>
    </lineage>
</organism>
<keyword evidence="16" id="KW-1185">Reference proteome</keyword>
<dbReference type="InterPro" id="IPR036578">
    <property type="entry name" value="SMAD_MH1_sf"/>
</dbReference>
<dbReference type="GO" id="GO:0071144">
    <property type="term" value="C:heteromeric SMAD protein complex"/>
    <property type="evidence" value="ECO:0000318"/>
    <property type="project" value="GO_Central"/>
</dbReference>
<dbReference type="PANTHER" id="PTHR13703">
    <property type="entry name" value="SMAD"/>
    <property type="match status" value="1"/>
</dbReference>
<dbReference type="Gene3D" id="2.60.200.10">
    <property type="match status" value="1"/>
</dbReference>
<dbReference type="EMBL" id="KB096222">
    <property type="protein sequence ID" value="ESO07230.1"/>
    <property type="molecule type" value="Genomic_DNA"/>
</dbReference>
<evidence type="ECO:0000256" key="2">
    <source>
        <dbReference type="ARBA" id="ARBA00022490"/>
    </source>
</evidence>
<protein>
    <recommendedName>
        <fullName evidence="9">Mothers against decapentaplegic homolog</fullName>
        <shortName evidence="9">MAD homolog</shortName>
        <shortName evidence="9">Mothers against DPP homolog</shortName>
    </recommendedName>
    <alternativeName>
        <fullName evidence="9">SMAD family member</fullName>
    </alternativeName>
</protein>
<keyword evidence="3" id="KW-0479">Metal-binding</keyword>
<feature type="compositionally biased region" description="Basic and acidic residues" evidence="11">
    <location>
        <begin position="165"/>
        <end position="185"/>
    </location>
</feature>
<dbReference type="eggNOG" id="KOG3701">
    <property type="taxonomic scope" value="Eukaryota"/>
</dbReference>
<dbReference type="InterPro" id="IPR017855">
    <property type="entry name" value="SMAD-like_dom_sf"/>
</dbReference>
<evidence type="ECO:0000256" key="3">
    <source>
        <dbReference type="ARBA" id="ARBA00022723"/>
    </source>
</evidence>
<dbReference type="InterPro" id="IPR013019">
    <property type="entry name" value="MAD_homology_MH1"/>
</dbReference>
<dbReference type="InParanoid" id="T1G2J8"/>
<evidence type="ECO:0000313" key="14">
    <source>
        <dbReference type="EMBL" id="ESO07230.1"/>
    </source>
</evidence>
<keyword evidence="8 9" id="KW-0539">Nucleus</keyword>
<dbReference type="GO" id="GO:0000981">
    <property type="term" value="F:DNA-binding transcription factor activity, RNA polymerase II-specific"/>
    <property type="evidence" value="ECO:0000318"/>
    <property type="project" value="GO_Central"/>
</dbReference>
<dbReference type="KEGG" id="hro:HELRODRAFT_76435"/>
<dbReference type="CTD" id="20215296"/>
<feature type="compositionally biased region" description="Polar residues" evidence="11">
    <location>
        <begin position="187"/>
        <end position="196"/>
    </location>
</feature>
<dbReference type="GO" id="GO:0006357">
    <property type="term" value="P:regulation of transcription by RNA polymerase II"/>
    <property type="evidence" value="ECO:0000318"/>
    <property type="project" value="GO_Central"/>
</dbReference>
<dbReference type="Pfam" id="PF03166">
    <property type="entry name" value="MH2"/>
    <property type="match status" value="1"/>
</dbReference>
<evidence type="ECO:0000256" key="4">
    <source>
        <dbReference type="ARBA" id="ARBA00022833"/>
    </source>
</evidence>
<dbReference type="HOGENOM" id="CLU_026736_0_2_1"/>
<keyword evidence="4" id="KW-0862">Zinc</keyword>
<sequence>MNHLAPTSSDACINIVQSLMFYRQGEDAEAGFSKKAIESLVKKLKEKREELDNLIAAITSNGSQPTKCVTIPRTLDGRLQVASRKGFPHVIYSRIWRWPDVHKNELKHLKFCQFAFDLKQDGICVNPYHYERVPPTGLESSYMVDQAANRISSSSTSSSSMVNSRHHDDVKVTKDPEDSKVDLFDLTKNNNTANNKSQKASATTTADATTTSLSAANSPSGSLQQLQHSFHNSSPTTSASYNFIAAEQQQQQINIHSFIHSPIHSFIHPVPEFWCSITYFELDQKVGEIFKVPSSNHTISVDGYTDPSSLDRFCLGKLTNVHRTESIEKARLYIGKGVQLVLEGEGDVWVRCLSEHSIFVQSFYLDREAGRAPGDAVHKIYPAAFIKVFDLSQCQSQMQQLVVQAQTAAVAQAAVVAGNFQSPNSVGSLAPAIIAHAHKHTHARITGLSPAASIGADDLRRLCVLRLSFVKGWGLDYPRPTIKDTPCWIEVQLNRPLQFLDEFLQAMPMSNGVASTVTSGAAAANGGRNYMC</sequence>
<dbReference type="PROSITE" id="PS51076">
    <property type="entry name" value="MH2"/>
    <property type="match status" value="1"/>
</dbReference>
<feature type="domain" description="MH1" evidence="12">
    <location>
        <begin position="14"/>
        <end position="139"/>
    </location>
</feature>
<evidence type="ECO:0000259" key="13">
    <source>
        <dbReference type="PROSITE" id="PS51076"/>
    </source>
</evidence>
<dbReference type="CDD" id="cd10492">
    <property type="entry name" value="MH1_SMAD_4"/>
    <property type="match status" value="1"/>
</dbReference>
<evidence type="ECO:0000256" key="9">
    <source>
        <dbReference type="RuleBase" id="RU361195"/>
    </source>
</evidence>
<dbReference type="FunFam" id="2.60.200.10:FF:000002">
    <property type="entry name" value="Mothers against decapentaplegic homolog"/>
    <property type="match status" value="1"/>
</dbReference>
<dbReference type="InterPro" id="IPR003619">
    <property type="entry name" value="MAD_homology1_Dwarfin-type"/>
</dbReference>
<proteinExistence type="inferred from homology"/>
<dbReference type="InterPro" id="IPR013790">
    <property type="entry name" value="Dwarfin"/>
</dbReference>
<keyword evidence="2 9" id="KW-0963">Cytoplasm</keyword>
<dbReference type="Proteomes" id="UP000015101">
    <property type="component" value="Unassembled WGS sequence"/>
</dbReference>
<feature type="region of interest" description="Disordered" evidence="11">
    <location>
        <begin position="149"/>
        <end position="234"/>
    </location>
</feature>
<comment type="subcellular location">
    <subcellularLocation>
        <location evidence="9">Cytoplasm</location>
    </subcellularLocation>
    <subcellularLocation>
        <location evidence="9">Nucleus</location>
    </subcellularLocation>
</comment>
<dbReference type="GO" id="GO:0005737">
    <property type="term" value="C:cytoplasm"/>
    <property type="evidence" value="ECO:0007669"/>
    <property type="project" value="UniProtKB-SubCell"/>
</dbReference>
<dbReference type="GO" id="GO:0060395">
    <property type="term" value="P:SMAD protein signal transduction"/>
    <property type="evidence" value="ECO:0000318"/>
    <property type="project" value="GO_Central"/>
</dbReference>
<dbReference type="PANTHER" id="PTHR13703:SF45">
    <property type="entry name" value="MOTHERS AGAINST DECAPENTAPLEGIC HOMOLOG"/>
    <property type="match status" value="1"/>
</dbReference>
<dbReference type="SUPFAM" id="SSF49879">
    <property type="entry name" value="SMAD/FHA domain"/>
    <property type="match status" value="1"/>
</dbReference>
<feature type="compositionally biased region" description="Low complexity" evidence="11">
    <location>
        <begin position="197"/>
        <end position="220"/>
    </location>
</feature>
<dbReference type="AlphaFoldDB" id="T1G2J8"/>
<feature type="domain" description="MH2" evidence="13">
    <location>
        <begin position="274"/>
        <end position="518"/>
    </location>
</feature>
<dbReference type="OMA" id="NISHERR"/>
<dbReference type="GO" id="GO:0030154">
    <property type="term" value="P:cell differentiation"/>
    <property type="evidence" value="ECO:0000318"/>
    <property type="project" value="GO_Central"/>
</dbReference>
<feature type="compositionally biased region" description="Polar residues" evidence="11">
    <location>
        <begin position="221"/>
        <end position="234"/>
    </location>
</feature>
<feature type="coiled-coil region" evidence="10">
    <location>
        <begin position="34"/>
        <end position="61"/>
    </location>
</feature>
<dbReference type="InterPro" id="IPR008984">
    <property type="entry name" value="SMAD_FHA_dom_sf"/>
</dbReference>
<evidence type="ECO:0000256" key="10">
    <source>
        <dbReference type="SAM" id="Coils"/>
    </source>
</evidence>
<dbReference type="InterPro" id="IPR001132">
    <property type="entry name" value="SMAD_dom_Dwarfin-type"/>
</dbReference>
<dbReference type="GO" id="GO:0046872">
    <property type="term" value="F:metal ion binding"/>
    <property type="evidence" value="ECO:0007669"/>
    <property type="project" value="UniProtKB-KW"/>
</dbReference>
<dbReference type="GeneID" id="20215296"/>
<evidence type="ECO:0000313" key="15">
    <source>
        <dbReference type="EnsemblMetazoa" id="HelroP76435"/>
    </source>
</evidence>
<name>T1G2J8_HELRO</name>
<keyword evidence="10" id="KW-0175">Coiled coil</keyword>
<dbReference type="OrthoDB" id="5875866at2759"/>
<dbReference type="GO" id="GO:0070411">
    <property type="term" value="F:I-SMAD binding"/>
    <property type="evidence" value="ECO:0000318"/>
    <property type="project" value="GO_Central"/>
</dbReference>
<dbReference type="GO" id="GO:0030509">
    <property type="term" value="P:BMP signaling pathway"/>
    <property type="evidence" value="ECO:0000318"/>
    <property type="project" value="GO_Central"/>
</dbReference>
<comment type="similarity">
    <text evidence="1 9">Belongs to the dwarfin/SMAD family.</text>
</comment>
<dbReference type="CDD" id="cd10498">
    <property type="entry name" value="MH2_SMAD_4"/>
    <property type="match status" value="1"/>
</dbReference>
<dbReference type="STRING" id="6412.T1G2J8"/>
<dbReference type="GO" id="GO:0000978">
    <property type="term" value="F:RNA polymerase II cis-regulatory region sequence-specific DNA binding"/>
    <property type="evidence" value="ECO:0000318"/>
    <property type="project" value="GO_Central"/>
</dbReference>
<dbReference type="PROSITE" id="PS51075">
    <property type="entry name" value="MH1"/>
    <property type="match status" value="1"/>
</dbReference>
<keyword evidence="5 9" id="KW-0805">Transcription regulation</keyword>
<evidence type="ECO:0000259" key="12">
    <source>
        <dbReference type="PROSITE" id="PS51075"/>
    </source>
</evidence>
<dbReference type="SMART" id="SM00524">
    <property type="entry name" value="DWB"/>
    <property type="match status" value="1"/>
</dbReference>
<reference evidence="16" key="1">
    <citation type="submission" date="2012-12" db="EMBL/GenBank/DDBJ databases">
        <authorList>
            <person name="Hellsten U."/>
            <person name="Grimwood J."/>
            <person name="Chapman J.A."/>
            <person name="Shapiro H."/>
            <person name="Aerts A."/>
            <person name="Otillar R.P."/>
            <person name="Terry A.Y."/>
            <person name="Boore J.L."/>
            <person name="Simakov O."/>
            <person name="Marletaz F."/>
            <person name="Cho S.-J."/>
            <person name="Edsinger-Gonzales E."/>
            <person name="Havlak P."/>
            <person name="Kuo D.-H."/>
            <person name="Larsson T."/>
            <person name="Lv J."/>
            <person name="Arendt D."/>
            <person name="Savage R."/>
            <person name="Osoegawa K."/>
            <person name="de Jong P."/>
            <person name="Lindberg D.R."/>
            <person name="Seaver E.C."/>
            <person name="Weisblat D.A."/>
            <person name="Putnam N.H."/>
            <person name="Grigoriev I.V."/>
            <person name="Rokhsar D.S."/>
        </authorList>
    </citation>
    <scope>NUCLEOTIDE SEQUENCE</scope>
</reference>
<evidence type="ECO:0000256" key="7">
    <source>
        <dbReference type="ARBA" id="ARBA00023163"/>
    </source>
</evidence>
<dbReference type="Pfam" id="PF03165">
    <property type="entry name" value="MH1"/>
    <property type="match status" value="1"/>
</dbReference>
<evidence type="ECO:0000256" key="1">
    <source>
        <dbReference type="ARBA" id="ARBA00005545"/>
    </source>
</evidence>
<dbReference type="EMBL" id="AMQM01003591">
    <property type="status" value="NOT_ANNOTATED_CDS"/>
    <property type="molecule type" value="Genomic_DNA"/>
</dbReference>
<keyword evidence="6" id="KW-0238">DNA-binding</keyword>
<dbReference type="SUPFAM" id="SSF56366">
    <property type="entry name" value="SMAD MH1 domain"/>
    <property type="match status" value="1"/>
</dbReference>
<reference evidence="15" key="3">
    <citation type="submission" date="2015-06" db="UniProtKB">
        <authorList>
            <consortium name="EnsemblMetazoa"/>
        </authorList>
    </citation>
    <scope>IDENTIFICATION</scope>
</reference>
<dbReference type="GO" id="GO:0009653">
    <property type="term" value="P:anatomical structure morphogenesis"/>
    <property type="evidence" value="ECO:0000318"/>
    <property type="project" value="GO_Central"/>
</dbReference>
<accession>T1G2J8</accession>
<dbReference type="FunCoup" id="T1G2J8">
    <property type="interactions" value="1616"/>
</dbReference>
<gene>
    <name evidence="15" type="primary">20215296</name>
    <name evidence="14" type="ORF">HELRODRAFT_76435</name>
</gene>
<dbReference type="EnsemblMetazoa" id="HelroT76435">
    <property type="protein sequence ID" value="HelroP76435"/>
    <property type="gene ID" value="HelroG76435"/>
</dbReference>
<dbReference type="FunFam" id="3.90.520.10:FF:000002">
    <property type="entry name" value="Mothers against decapentaplegic homolog"/>
    <property type="match status" value="1"/>
</dbReference>
<dbReference type="Gene3D" id="3.90.520.10">
    <property type="entry name" value="SMAD MH1 domain"/>
    <property type="match status" value="1"/>
</dbReference>
<dbReference type="RefSeq" id="XP_009014608.1">
    <property type="nucleotide sequence ID" value="XM_009016360.1"/>
</dbReference>
<reference evidence="14 16" key="2">
    <citation type="journal article" date="2013" name="Nature">
        <title>Insights into bilaterian evolution from three spiralian genomes.</title>
        <authorList>
            <person name="Simakov O."/>
            <person name="Marletaz F."/>
            <person name="Cho S.J."/>
            <person name="Edsinger-Gonzales E."/>
            <person name="Havlak P."/>
            <person name="Hellsten U."/>
            <person name="Kuo D.H."/>
            <person name="Larsson T."/>
            <person name="Lv J."/>
            <person name="Arendt D."/>
            <person name="Savage R."/>
            <person name="Osoegawa K."/>
            <person name="de Jong P."/>
            <person name="Grimwood J."/>
            <person name="Chapman J.A."/>
            <person name="Shapiro H."/>
            <person name="Aerts A."/>
            <person name="Otillar R.P."/>
            <person name="Terry A.Y."/>
            <person name="Boore J.L."/>
            <person name="Grigoriev I.V."/>
            <person name="Lindberg D.R."/>
            <person name="Seaver E.C."/>
            <person name="Weisblat D.A."/>
            <person name="Putnam N.H."/>
            <person name="Rokhsar D.S."/>
        </authorList>
    </citation>
    <scope>NUCLEOTIDE SEQUENCE</scope>
</reference>